<organism evidence="2 3">
    <name type="scientific">Streptomyces cacaoi</name>
    <dbReference type="NCBI Taxonomy" id="1898"/>
    <lineage>
        <taxon>Bacteria</taxon>
        <taxon>Bacillati</taxon>
        <taxon>Actinomycetota</taxon>
        <taxon>Actinomycetes</taxon>
        <taxon>Kitasatosporales</taxon>
        <taxon>Streptomycetaceae</taxon>
        <taxon>Streptomyces</taxon>
    </lineage>
</organism>
<proteinExistence type="predicted"/>
<comment type="caution">
    <text evidence="2">The sequence shown here is derived from an EMBL/GenBank/DDBJ whole genome shotgun (WGS) entry which is preliminary data.</text>
</comment>
<evidence type="ECO:0000256" key="1">
    <source>
        <dbReference type="SAM" id="MobiDB-lite"/>
    </source>
</evidence>
<feature type="compositionally biased region" description="Gly residues" evidence="1">
    <location>
        <begin position="70"/>
        <end position="85"/>
    </location>
</feature>
<feature type="region of interest" description="Disordered" evidence="1">
    <location>
        <begin position="1"/>
        <end position="214"/>
    </location>
</feature>
<gene>
    <name evidence="2" type="ORF">SCA03_47090</name>
</gene>
<feature type="compositionally biased region" description="Low complexity" evidence="1">
    <location>
        <begin position="97"/>
        <end position="111"/>
    </location>
</feature>
<protein>
    <recommendedName>
        <fullName evidence="4">Peptidoglycan binding domain-containing protein</fullName>
    </recommendedName>
</protein>
<dbReference type="AlphaFoldDB" id="A0A4Y3R5Z2"/>
<dbReference type="EMBL" id="BJMM01000028">
    <property type="protein sequence ID" value="GEB52158.1"/>
    <property type="molecule type" value="Genomic_DNA"/>
</dbReference>
<evidence type="ECO:0000313" key="3">
    <source>
        <dbReference type="Proteomes" id="UP000319210"/>
    </source>
</evidence>
<evidence type="ECO:0000313" key="2">
    <source>
        <dbReference type="EMBL" id="GEB52158.1"/>
    </source>
</evidence>
<dbReference type="Proteomes" id="UP000319210">
    <property type="component" value="Unassembled WGS sequence"/>
</dbReference>
<feature type="compositionally biased region" description="Low complexity" evidence="1">
    <location>
        <begin position="174"/>
        <end position="194"/>
    </location>
</feature>
<keyword evidence="3" id="KW-1185">Reference proteome</keyword>
<feature type="region of interest" description="Disordered" evidence="1">
    <location>
        <begin position="393"/>
        <end position="413"/>
    </location>
</feature>
<accession>A0A4Y3R5Z2</accession>
<reference evidence="2 3" key="1">
    <citation type="submission" date="2019-06" db="EMBL/GenBank/DDBJ databases">
        <title>Whole genome shotgun sequence of Streptomyces cacaoi subsp. cacaoi NBRC 12748.</title>
        <authorList>
            <person name="Hosoyama A."/>
            <person name="Uohara A."/>
            <person name="Ohji S."/>
            <person name="Ichikawa N."/>
        </authorList>
    </citation>
    <scope>NUCLEOTIDE SEQUENCE [LARGE SCALE GENOMIC DNA]</scope>
    <source>
        <strain evidence="2 3">NBRC 12748</strain>
    </source>
</reference>
<feature type="compositionally biased region" description="Pro residues" evidence="1">
    <location>
        <begin position="195"/>
        <end position="206"/>
    </location>
</feature>
<evidence type="ECO:0008006" key="4">
    <source>
        <dbReference type="Google" id="ProtNLM"/>
    </source>
</evidence>
<sequence length="529" mass="51552">MPAVDADGSAAGTTGETPFGGGPFGAAGQQEATGALPLLDPSVGFGGGPDGPTTGPATGDMNVPPVPGTADGGPDGSVPGSGGVPGPLAAPDGPGSTPAAGTPAVPEAAAGRGDAPAGSTLGLGTGPAPFAPDGPGTALYGDDGPDGGTAAPGAPGGTGAPASGKTMVSGVPSGGAPDAPAGSGAPAGPGTPAAAPSPAPPAPAPPAAKKGKGGRNKLVLAGAAVVGIVGVAYGTGLLLDHADVPKGTTVLGVDIGGLSKHEATNKLKDGLGARTTEPFTVVATGQKAQLKPSVAGLTFDTDATVRNAAGRDYNPVSVIGSLFGQERKAEPAVKVDEAKMRSALRTAVAQSGDGGDGMVTFKGGKARAVKGKPHQSVDMDKAPAALEEAFRKRATTGKNEPVELPVSGRQQPKFSDAELQQAVNGFGRTAMSGWVWLKAGDVKVPFSQKTIGTFLTMVDGGGKLQPHIDTRKLKATYGNAFDNVVIEGGAGTVKMTPRHAAAAMMQALREKAPPEPGQRVAEVPGARSQ</sequence>
<name>A0A4Y3R5Z2_STRCI</name>
<feature type="region of interest" description="Disordered" evidence="1">
    <location>
        <begin position="510"/>
        <end position="529"/>
    </location>
</feature>